<dbReference type="AlphaFoldDB" id="A0A9D1IP51"/>
<evidence type="ECO:0000259" key="1">
    <source>
        <dbReference type="Pfam" id="PF14062"/>
    </source>
</evidence>
<name>A0A9D1IP51_9FIRM</name>
<dbReference type="EMBL" id="DVMX01000002">
    <property type="protein sequence ID" value="HIU40943.1"/>
    <property type="molecule type" value="Genomic_DNA"/>
</dbReference>
<proteinExistence type="predicted"/>
<sequence length="128" mass="14868">MVAENHKLFVHWEEVEKAGGLLLLKVPAAHPWDVFRRVPFGGFNACPDNLEQMAVCRYWHNGYGAVPILLGRDTLQFYLRRQPSEQSLYQLACEMFAFSEDLVFQGVETVGALEPLLRGSNFWFFWWD</sequence>
<dbReference type="Proteomes" id="UP000824082">
    <property type="component" value="Unassembled WGS sequence"/>
</dbReference>
<evidence type="ECO:0000313" key="2">
    <source>
        <dbReference type="EMBL" id="HIU40943.1"/>
    </source>
</evidence>
<gene>
    <name evidence="2" type="ORF">IAD19_00115</name>
</gene>
<reference evidence="2" key="1">
    <citation type="submission" date="2020-10" db="EMBL/GenBank/DDBJ databases">
        <authorList>
            <person name="Gilroy R."/>
        </authorList>
    </citation>
    <scope>NUCLEOTIDE SEQUENCE</scope>
    <source>
        <strain evidence="2">4509</strain>
    </source>
</reference>
<protein>
    <submittedName>
        <fullName evidence="2">DUF4253 domain-containing protein</fullName>
    </submittedName>
</protein>
<evidence type="ECO:0000313" key="3">
    <source>
        <dbReference type="Proteomes" id="UP000824082"/>
    </source>
</evidence>
<feature type="domain" description="DUF4253" evidence="1">
    <location>
        <begin position="23"/>
        <end position="128"/>
    </location>
</feature>
<dbReference type="InterPro" id="IPR025349">
    <property type="entry name" value="DUF4253"/>
</dbReference>
<accession>A0A9D1IP51</accession>
<dbReference type="Pfam" id="PF14062">
    <property type="entry name" value="DUF4253"/>
    <property type="match status" value="1"/>
</dbReference>
<organism evidence="2 3">
    <name type="scientific">Candidatus Egerieicola faecale</name>
    <dbReference type="NCBI Taxonomy" id="2840774"/>
    <lineage>
        <taxon>Bacteria</taxon>
        <taxon>Bacillati</taxon>
        <taxon>Bacillota</taxon>
        <taxon>Clostridia</taxon>
        <taxon>Eubacteriales</taxon>
        <taxon>Oscillospiraceae</taxon>
        <taxon>Oscillospiraceae incertae sedis</taxon>
        <taxon>Candidatus Egerieicola</taxon>
    </lineage>
</organism>
<reference evidence="2" key="2">
    <citation type="journal article" date="2021" name="PeerJ">
        <title>Extensive microbial diversity within the chicken gut microbiome revealed by metagenomics and culture.</title>
        <authorList>
            <person name="Gilroy R."/>
            <person name="Ravi A."/>
            <person name="Getino M."/>
            <person name="Pursley I."/>
            <person name="Horton D.L."/>
            <person name="Alikhan N.F."/>
            <person name="Baker D."/>
            <person name="Gharbi K."/>
            <person name="Hall N."/>
            <person name="Watson M."/>
            <person name="Adriaenssens E.M."/>
            <person name="Foster-Nyarko E."/>
            <person name="Jarju S."/>
            <person name="Secka A."/>
            <person name="Antonio M."/>
            <person name="Oren A."/>
            <person name="Chaudhuri R.R."/>
            <person name="La Ragione R."/>
            <person name="Hildebrand F."/>
            <person name="Pallen M.J."/>
        </authorList>
    </citation>
    <scope>NUCLEOTIDE SEQUENCE</scope>
    <source>
        <strain evidence="2">4509</strain>
    </source>
</reference>
<comment type="caution">
    <text evidence="2">The sequence shown here is derived from an EMBL/GenBank/DDBJ whole genome shotgun (WGS) entry which is preliminary data.</text>
</comment>